<organism evidence="1 2">
    <name type="scientific">Sphaeroforma arctica JP610</name>
    <dbReference type="NCBI Taxonomy" id="667725"/>
    <lineage>
        <taxon>Eukaryota</taxon>
        <taxon>Ichthyosporea</taxon>
        <taxon>Ichthyophonida</taxon>
        <taxon>Sphaeroforma</taxon>
    </lineage>
</organism>
<proteinExistence type="predicted"/>
<dbReference type="GeneID" id="25900832"/>
<gene>
    <name evidence="1" type="ORF">SARC_00328</name>
</gene>
<evidence type="ECO:0000313" key="1">
    <source>
        <dbReference type="EMBL" id="KNC87563.1"/>
    </source>
</evidence>
<reference evidence="1 2" key="1">
    <citation type="submission" date="2011-02" db="EMBL/GenBank/DDBJ databases">
        <title>The Genome Sequence of Sphaeroforma arctica JP610.</title>
        <authorList>
            <consortium name="The Broad Institute Genome Sequencing Platform"/>
            <person name="Russ C."/>
            <person name="Cuomo C."/>
            <person name="Young S.K."/>
            <person name="Zeng Q."/>
            <person name="Gargeya S."/>
            <person name="Alvarado L."/>
            <person name="Berlin A."/>
            <person name="Chapman S.B."/>
            <person name="Chen Z."/>
            <person name="Freedman E."/>
            <person name="Gellesch M."/>
            <person name="Goldberg J."/>
            <person name="Griggs A."/>
            <person name="Gujja S."/>
            <person name="Heilman E."/>
            <person name="Heiman D."/>
            <person name="Howarth C."/>
            <person name="Mehta T."/>
            <person name="Neiman D."/>
            <person name="Pearson M."/>
            <person name="Roberts A."/>
            <person name="Saif S."/>
            <person name="Shea T."/>
            <person name="Shenoy N."/>
            <person name="Sisk P."/>
            <person name="Stolte C."/>
            <person name="Sykes S."/>
            <person name="White J."/>
            <person name="Yandava C."/>
            <person name="Burger G."/>
            <person name="Gray M.W."/>
            <person name="Holland P.W.H."/>
            <person name="King N."/>
            <person name="Lang F.B.F."/>
            <person name="Roger A.J."/>
            <person name="Ruiz-Trillo I."/>
            <person name="Haas B."/>
            <person name="Nusbaum C."/>
            <person name="Birren B."/>
        </authorList>
    </citation>
    <scope>NUCLEOTIDE SEQUENCE [LARGE SCALE GENOMIC DNA]</scope>
    <source>
        <strain evidence="1 2">JP610</strain>
    </source>
</reference>
<evidence type="ECO:0000313" key="2">
    <source>
        <dbReference type="Proteomes" id="UP000054560"/>
    </source>
</evidence>
<sequence length="277" mass="30935">MTPIPKRPTTDEILAQQDAIVASMTILPRPDLPVCLAQPRASASKPYMTAAATRPALIGARTVSVDQCVASSTDTRMFTEQIKAAVDRPLPTRQYVASATEPQLDSEQAAAHDDDAPPIYPYTIQFRPVYTDRIRPEKTLPNVTDLPDPPRDLGVTIGDDKYRYPSVSLSAKMIEAQENYDATSHEMIGCRIIVCKVAGLSHRSYQAMILLPDHKPLRNILRDPSSYLHSRSIKHKRWPRSIEDISEIPIDIKYIEGPLTVLGDYLSRCLDETDELL</sequence>
<dbReference type="Proteomes" id="UP000054560">
    <property type="component" value="Unassembled WGS sequence"/>
</dbReference>
<dbReference type="EMBL" id="KQ241605">
    <property type="protein sequence ID" value="KNC87563.1"/>
    <property type="molecule type" value="Genomic_DNA"/>
</dbReference>
<dbReference type="RefSeq" id="XP_014161465.1">
    <property type="nucleotide sequence ID" value="XM_014305990.1"/>
</dbReference>
<keyword evidence="2" id="KW-1185">Reference proteome</keyword>
<protein>
    <submittedName>
        <fullName evidence="1">Uncharacterized protein</fullName>
    </submittedName>
</protein>
<name>A0A0L0GGW9_9EUKA</name>
<dbReference type="AlphaFoldDB" id="A0A0L0GGW9"/>
<accession>A0A0L0GGW9</accession>